<protein>
    <recommendedName>
        <fullName evidence="3">DUF4097 domain-containing protein</fullName>
    </recommendedName>
</protein>
<keyword evidence="5" id="KW-1185">Reference proteome</keyword>
<name>A0A100WID4_MYCCR</name>
<dbReference type="Proteomes" id="UP000069443">
    <property type="component" value="Unassembled WGS sequence"/>
</dbReference>
<keyword evidence="2" id="KW-1133">Transmembrane helix</keyword>
<evidence type="ECO:0000256" key="2">
    <source>
        <dbReference type="SAM" id="Phobius"/>
    </source>
</evidence>
<accession>A0A100WID4</accession>
<keyword evidence="2" id="KW-0812">Transmembrane</keyword>
<feature type="transmembrane region" description="Helical" evidence="2">
    <location>
        <begin position="30"/>
        <end position="54"/>
    </location>
</feature>
<feature type="region of interest" description="Disordered" evidence="1">
    <location>
        <begin position="1"/>
        <end position="21"/>
    </location>
</feature>
<evidence type="ECO:0000256" key="1">
    <source>
        <dbReference type="SAM" id="MobiDB-lite"/>
    </source>
</evidence>
<reference evidence="5" key="2">
    <citation type="submission" date="2016-02" db="EMBL/GenBank/DDBJ databases">
        <title>Draft genome sequence of five rapidly growing Mycobacterium species.</title>
        <authorList>
            <person name="Katahira K."/>
            <person name="Gotou Y."/>
            <person name="Iida K."/>
            <person name="Ogura Y."/>
            <person name="Hayashi T."/>
        </authorList>
    </citation>
    <scope>NUCLEOTIDE SEQUENCE [LARGE SCALE GENOMIC DNA]</scope>
    <source>
        <strain evidence="5">JCM15298</strain>
    </source>
</reference>
<comment type="caution">
    <text evidence="4">The sequence shown here is derived from an EMBL/GenBank/DDBJ whole genome shotgun (WGS) entry which is preliminary data.</text>
</comment>
<dbReference type="STRING" id="228230.RMCC_5313"/>
<feature type="domain" description="DUF4097" evidence="3">
    <location>
        <begin position="73"/>
        <end position="292"/>
    </location>
</feature>
<reference evidence="5" key="1">
    <citation type="journal article" date="2016" name="Genome Announc.">
        <title>Draft Genome Sequences of Five Rapidly Growing Mycobacterium Species, M. thermoresistibile, M. fortuitum subsp. acetamidolyticum, M. canariasense, M. brisbanense, and M. novocastrense.</title>
        <authorList>
            <person name="Katahira K."/>
            <person name="Ogura Y."/>
            <person name="Gotoh Y."/>
            <person name="Hayashi T."/>
        </authorList>
    </citation>
    <scope>NUCLEOTIDE SEQUENCE [LARGE SCALE GENOMIC DNA]</scope>
    <source>
        <strain evidence="5">JCM15298</strain>
    </source>
</reference>
<dbReference type="Pfam" id="PF13349">
    <property type="entry name" value="DUF4097"/>
    <property type="match status" value="1"/>
</dbReference>
<dbReference type="InterPro" id="IPR025164">
    <property type="entry name" value="Toastrack_DUF4097"/>
</dbReference>
<evidence type="ECO:0000313" key="5">
    <source>
        <dbReference type="Proteomes" id="UP000069443"/>
    </source>
</evidence>
<proteinExistence type="predicted"/>
<keyword evidence="2" id="KW-0472">Membrane</keyword>
<gene>
    <name evidence="4" type="ORF">RMCC_5313</name>
</gene>
<evidence type="ECO:0000313" key="4">
    <source>
        <dbReference type="EMBL" id="GAS98348.1"/>
    </source>
</evidence>
<dbReference type="AlphaFoldDB" id="A0A100WID4"/>
<organism evidence="4 5">
    <name type="scientific">Mycolicibacterium canariasense</name>
    <name type="common">Mycobacterium canariasense</name>
    <dbReference type="NCBI Taxonomy" id="228230"/>
    <lineage>
        <taxon>Bacteria</taxon>
        <taxon>Bacillati</taxon>
        <taxon>Actinomycetota</taxon>
        <taxon>Actinomycetes</taxon>
        <taxon>Mycobacteriales</taxon>
        <taxon>Mycobacteriaceae</taxon>
        <taxon>Mycolicibacterium</taxon>
    </lineage>
</organism>
<sequence>MTITSPGTLTPPAPTDPPQLSAGGRGVIRVLLVGVAVVVIVGAVAGLGALAWGLSAFRVVTDHQTLPAAIRSLTVDTADSPVAVRITADRNATEPRIDLRMVASTRNSDQHLRVTNDGSGTHVVVAGAADGLFDFGDPGEVTVTLPPETGRRLALTVRQNTGVLLAQADLDQLTASTSDGAVVLRGAVRRIEVRAQDGDITAREPISVGESFDAATTQGDISVNFADVAPRQVQAVTRDGDISLSVPAPGPYLVHAQSGGSATVRVPETGDAARAAGQITARSDDGNVTIDTLR</sequence>
<evidence type="ECO:0000259" key="3">
    <source>
        <dbReference type="Pfam" id="PF13349"/>
    </source>
</evidence>
<dbReference type="EMBL" id="BCSY01000082">
    <property type="protein sequence ID" value="GAS98348.1"/>
    <property type="molecule type" value="Genomic_DNA"/>
</dbReference>
<dbReference type="RefSeq" id="WP_064961381.1">
    <property type="nucleotide sequence ID" value="NZ_BCSY01000082.1"/>
</dbReference>